<protein>
    <submittedName>
        <fullName evidence="1">Uncharacterized protein</fullName>
    </submittedName>
</protein>
<dbReference type="RefSeq" id="WP_413779295.1">
    <property type="nucleotide sequence ID" value="NZ_JAUOZS010000001.1"/>
</dbReference>
<comment type="caution">
    <text evidence="1">The sequence shown here is derived from an EMBL/GenBank/DDBJ whole genome shotgun (WGS) entry which is preliminary data.</text>
</comment>
<dbReference type="Gene3D" id="3.30.565.40">
    <property type="entry name" value="Fervidobacterium nodosum Rt17-B1 like"/>
    <property type="match status" value="1"/>
</dbReference>
<proteinExistence type="predicted"/>
<dbReference type="EMBL" id="JAUOZS010000001">
    <property type="protein sequence ID" value="MDT8900760.1"/>
    <property type="molecule type" value="Genomic_DNA"/>
</dbReference>
<dbReference type="Proteomes" id="UP001254848">
    <property type="component" value="Unassembled WGS sequence"/>
</dbReference>
<keyword evidence="2" id="KW-1185">Reference proteome</keyword>
<accession>A0ABU3NWH5</accession>
<sequence length="297" mass="33875">MRINNILVVTIFLILALLTGASGSMKEAVSAGVSTVPDVKTGSEAQEVLKRNDDKWPADKSVTWPTEYQIITETYITYNDTMDIAIRYPQIVNLGDEERQIRINDLIRSEAVPGQFIDYTDKRLFTLPIDYKITWQSDNLLSIQYSGMGYVKGTPHPNHFFYTTNIDIVQVQKVKLKDIVRIDEDFVEKFRHENIRTVSPHPGALSGKKILIDSTPFNKVDDTVRHFYEADEVDLKGRLPSNYCYFTPDSLGISVDAPHFMGGHAEFEIKYEDIAENIKAENAVWRDFFPRTRAGSI</sequence>
<evidence type="ECO:0000313" key="2">
    <source>
        <dbReference type="Proteomes" id="UP001254848"/>
    </source>
</evidence>
<evidence type="ECO:0000313" key="1">
    <source>
        <dbReference type="EMBL" id="MDT8900760.1"/>
    </source>
</evidence>
<name>A0ABU3NWH5_9FIRM</name>
<gene>
    <name evidence="1" type="ORF">Q4T40_05845</name>
</gene>
<organism evidence="1 2">
    <name type="scientific">Anaeroselena agilis</name>
    <dbReference type="NCBI Taxonomy" id="3063788"/>
    <lineage>
        <taxon>Bacteria</taxon>
        <taxon>Bacillati</taxon>
        <taxon>Bacillota</taxon>
        <taxon>Negativicutes</taxon>
        <taxon>Acetonemataceae</taxon>
        <taxon>Anaeroselena</taxon>
    </lineage>
</organism>
<reference evidence="1 2" key="1">
    <citation type="submission" date="2023-07" db="EMBL/GenBank/DDBJ databases">
        <title>The novel representative of Negativicutes class, Anaeroselena agilis gen. nov. sp. nov.</title>
        <authorList>
            <person name="Prokofeva M.I."/>
            <person name="Elcheninov A.G."/>
            <person name="Klyukina A."/>
            <person name="Kublanov I.V."/>
            <person name="Frolov E.N."/>
            <person name="Podosokorskaya O.A."/>
        </authorList>
    </citation>
    <scope>NUCLEOTIDE SEQUENCE [LARGE SCALE GENOMIC DNA]</scope>
    <source>
        <strain evidence="1 2">4137-cl</strain>
    </source>
</reference>